<dbReference type="InterPro" id="IPR036514">
    <property type="entry name" value="SGNH_hydro_sf"/>
</dbReference>
<feature type="chain" id="PRO_5045524379" evidence="2">
    <location>
        <begin position="23"/>
        <end position="613"/>
    </location>
</feature>
<accession>A0ABS4SDY7</accession>
<dbReference type="Gene3D" id="2.40.128.130">
    <property type="entry name" value="Autotransporter beta-domain"/>
    <property type="match status" value="1"/>
</dbReference>
<dbReference type="SUPFAM" id="SSF103515">
    <property type="entry name" value="Autotransporter"/>
    <property type="match status" value="1"/>
</dbReference>
<dbReference type="InterPro" id="IPR006315">
    <property type="entry name" value="OM_autotransptr_brl_dom"/>
</dbReference>
<dbReference type="RefSeq" id="WP_209762343.1">
    <property type="nucleotide sequence ID" value="NZ_JAGINP010000001.1"/>
</dbReference>
<dbReference type="SMART" id="SM00869">
    <property type="entry name" value="Autotransporter"/>
    <property type="match status" value="1"/>
</dbReference>
<dbReference type="InterPro" id="IPR005546">
    <property type="entry name" value="Autotransporte_beta"/>
</dbReference>
<dbReference type="InterPro" id="IPR051058">
    <property type="entry name" value="GDSL_Est/Lipase"/>
</dbReference>
<organism evidence="4 5">
    <name type="scientific">Azospirillum rugosum</name>
    <dbReference type="NCBI Taxonomy" id="416170"/>
    <lineage>
        <taxon>Bacteria</taxon>
        <taxon>Pseudomonadati</taxon>
        <taxon>Pseudomonadota</taxon>
        <taxon>Alphaproteobacteria</taxon>
        <taxon>Rhodospirillales</taxon>
        <taxon>Azospirillaceae</taxon>
        <taxon>Azospirillum</taxon>
    </lineage>
</organism>
<dbReference type="EMBL" id="JAGINP010000001">
    <property type="protein sequence ID" value="MBP2290389.1"/>
    <property type="molecule type" value="Genomic_DNA"/>
</dbReference>
<dbReference type="PANTHER" id="PTHR45648">
    <property type="entry name" value="GDSL LIPASE/ACYLHYDROLASE FAMILY PROTEIN (AFU_ORTHOLOGUE AFUA_4G14700)"/>
    <property type="match status" value="1"/>
</dbReference>
<dbReference type="SUPFAM" id="SSF52266">
    <property type="entry name" value="SGNH hydrolase"/>
    <property type="match status" value="1"/>
</dbReference>
<proteinExistence type="predicted"/>
<evidence type="ECO:0000259" key="3">
    <source>
        <dbReference type="PROSITE" id="PS51208"/>
    </source>
</evidence>
<dbReference type="Gene3D" id="3.40.50.1110">
    <property type="entry name" value="SGNH hydrolase"/>
    <property type="match status" value="1"/>
</dbReference>
<name>A0ABS4SDY7_9PROT</name>
<evidence type="ECO:0000313" key="5">
    <source>
        <dbReference type="Proteomes" id="UP000781958"/>
    </source>
</evidence>
<dbReference type="Pfam" id="PF03797">
    <property type="entry name" value="Autotransporter"/>
    <property type="match status" value="1"/>
</dbReference>
<protein>
    <submittedName>
        <fullName evidence="4">Outer membrane lipase/esterase</fullName>
    </submittedName>
</protein>
<dbReference type="InterPro" id="IPR001087">
    <property type="entry name" value="GDSL"/>
</dbReference>
<dbReference type="Proteomes" id="UP000781958">
    <property type="component" value="Unassembled WGS sequence"/>
</dbReference>
<dbReference type="Pfam" id="PF00657">
    <property type="entry name" value="Lipase_GDSL"/>
    <property type="match status" value="1"/>
</dbReference>
<keyword evidence="1" id="KW-0378">Hydrolase</keyword>
<feature type="signal peptide" evidence="2">
    <location>
        <begin position="1"/>
        <end position="22"/>
    </location>
</feature>
<dbReference type="PANTHER" id="PTHR45648:SF22">
    <property type="entry name" value="GDSL LIPASE_ACYLHYDROLASE FAMILY PROTEIN (AFU_ORTHOLOGUE AFUA_4G14700)"/>
    <property type="match status" value="1"/>
</dbReference>
<gene>
    <name evidence="4" type="ORF">J2851_000126</name>
</gene>
<evidence type="ECO:0000313" key="4">
    <source>
        <dbReference type="EMBL" id="MBP2290389.1"/>
    </source>
</evidence>
<dbReference type="NCBIfam" id="TIGR01414">
    <property type="entry name" value="autotrans_barl"/>
    <property type="match status" value="1"/>
</dbReference>
<feature type="domain" description="Autotransporter" evidence="3">
    <location>
        <begin position="335"/>
        <end position="613"/>
    </location>
</feature>
<reference evidence="4 5" key="1">
    <citation type="submission" date="2021-03" db="EMBL/GenBank/DDBJ databases">
        <title>Genomic Encyclopedia of Type Strains, Phase III (KMG-III): the genomes of soil and plant-associated and newly described type strains.</title>
        <authorList>
            <person name="Whitman W."/>
        </authorList>
    </citation>
    <scope>NUCLEOTIDE SEQUENCE [LARGE SCALE GENOMIC DNA]</scope>
    <source>
        <strain evidence="4 5">IMMIB AFH-6</strain>
    </source>
</reference>
<evidence type="ECO:0000256" key="1">
    <source>
        <dbReference type="ARBA" id="ARBA00022801"/>
    </source>
</evidence>
<keyword evidence="2" id="KW-0732">Signal</keyword>
<dbReference type="CDD" id="cd01846">
    <property type="entry name" value="fatty_acyltransferase_like"/>
    <property type="match status" value="1"/>
</dbReference>
<sequence length="613" mass="62964">MRAIGMVAGVAALAALPGAAGAVPFDRTFVFGDSLSDTGRVFELTQGLIPQSPPYFDGRFSNGPIWVERFAPLVGATPNQQSNYAYGGAETGTLSPSNVPGVLGQVSQFALTGPGNRGGGIFTVWAGGNDYFNGVKAGQDPAPLIAQTVGNISTAVTRLAALGGRTFLVPNLPDLGNIPDTRGTDRAALLNLVTGSHNAQLQQAMNDLETRLGVKIIVADVNGLYRAVAANPAAYGFTNALTPCISGNKATGACATDAQVDQTVYWDEIHPTRAAHLLIAQYMQGAVLALNDAAETVAMQPELAFDISRGWHRALLGSVTGTALGTAAGSRVEKMGDGPLSAFLIGDASWGRLAGNSEQAGFRYDTQVGGVGAQYTINPSTRVGLSVGGARGHATLDKGEGEVGVTSTIIGLHAITEAQGFSLAILGSVSFDHYGDIDRNTGFAVFPVASAETDGQTYGFSVAGGYTAQVGRFAVGPRLGLRYLYSEIDGYGETGAGPLSLRTERQSARSVASSVGAEASTSFTIGQAVLEPSLALAWEHEFADDPRTVTVILPGGASNSVNPSGIGRDALVVGAGLSANIGQAVTAAVGYRAELSGADGHNHAFTARVGVRF</sequence>
<dbReference type="InterPro" id="IPR036709">
    <property type="entry name" value="Autotransporte_beta_dom_sf"/>
</dbReference>
<evidence type="ECO:0000256" key="2">
    <source>
        <dbReference type="SAM" id="SignalP"/>
    </source>
</evidence>
<comment type="caution">
    <text evidence="4">The sequence shown here is derived from an EMBL/GenBank/DDBJ whole genome shotgun (WGS) entry which is preliminary data.</text>
</comment>
<keyword evidence="5" id="KW-1185">Reference proteome</keyword>
<dbReference type="PROSITE" id="PS51208">
    <property type="entry name" value="AUTOTRANSPORTER"/>
    <property type="match status" value="1"/>
</dbReference>